<dbReference type="SUPFAM" id="SSF55856">
    <property type="entry name" value="Cytochrome b5-like heme/steroid binding domain"/>
    <property type="match status" value="1"/>
</dbReference>
<evidence type="ECO:0000256" key="18">
    <source>
        <dbReference type="PIRNR" id="PIRNR005149"/>
    </source>
</evidence>
<evidence type="ECO:0000313" key="23">
    <source>
        <dbReference type="Proteomes" id="UP000311382"/>
    </source>
</evidence>
<dbReference type="GO" id="GO:0005506">
    <property type="term" value="F:iron ion binding"/>
    <property type="evidence" value="ECO:0007669"/>
    <property type="project" value="UniProtKB-UniRule"/>
</dbReference>
<evidence type="ECO:0000259" key="21">
    <source>
        <dbReference type="PROSITE" id="PS50255"/>
    </source>
</evidence>
<keyword evidence="5 18" id="KW-0444">Lipid biosynthesis</keyword>
<evidence type="ECO:0000256" key="4">
    <source>
        <dbReference type="ARBA" id="ARBA00005747"/>
    </source>
</evidence>
<evidence type="ECO:0000256" key="13">
    <source>
        <dbReference type="ARBA" id="ARBA00023002"/>
    </source>
</evidence>
<evidence type="ECO:0000256" key="12">
    <source>
        <dbReference type="ARBA" id="ARBA00022989"/>
    </source>
</evidence>
<dbReference type="PROSITE" id="PS00191">
    <property type="entry name" value="CYTOCHROME_B5_1"/>
    <property type="match status" value="1"/>
</dbReference>
<dbReference type="PANTHER" id="PTHR12863">
    <property type="entry name" value="FATTY ACID HYDROXYLASE"/>
    <property type="match status" value="1"/>
</dbReference>
<evidence type="ECO:0000256" key="16">
    <source>
        <dbReference type="ARBA" id="ARBA00023136"/>
    </source>
</evidence>
<comment type="cofactor">
    <cofactor evidence="18 19">
        <name>Zn(2+)</name>
        <dbReference type="ChEBI" id="CHEBI:29105"/>
    </cofactor>
    <text evidence="18 19">Binds 2 Zn(2+) ions per subunit that likely form a catalytic dimetal center.</text>
</comment>
<dbReference type="Gene3D" id="3.10.120.10">
    <property type="entry name" value="Cytochrome b5-like heme/steroid binding domain"/>
    <property type="match status" value="1"/>
</dbReference>
<protein>
    <recommendedName>
        <fullName evidence="18">Ceramide very long chain fatty acid hydroxylase</fullName>
        <ecNumber evidence="18">1.-.-.-</ecNumber>
    </recommendedName>
</protein>
<evidence type="ECO:0000256" key="15">
    <source>
        <dbReference type="ARBA" id="ARBA00023098"/>
    </source>
</evidence>
<evidence type="ECO:0000256" key="7">
    <source>
        <dbReference type="ARBA" id="ARBA00022692"/>
    </source>
</evidence>
<dbReference type="GO" id="GO:0006633">
    <property type="term" value="P:fatty acid biosynthetic process"/>
    <property type="evidence" value="ECO:0007669"/>
    <property type="project" value="UniProtKB-KW"/>
</dbReference>
<keyword evidence="12" id="KW-1133">Transmembrane helix</keyword>
<dbReference type="InterPro" id="IPR014430">
    <property type="entry name" value="Scs7"/>
</dbReference>
<dbReference type="PROSITE" id="PS50255">
    <property type="entry name" value="CYTOCHROME_B5_2"/>
    <property type="match status" value="1"/>
</dbReference>
<dbReference type="InterPro" id="IPR036400">
    <property type="entry name" value="Cyt_B5-like_heme/steroid_sf"/>
</dbReference>
<keyword evidence="23" id="KW-1185">Reference proteome</keyword>
<evidence type="ECO:0000256" key="2">
    <source>
        <dbReference type="ARBA" id="ARBA00004991"/>
    </source>
</evidence>
<proteinExistence type="inferred from homology"/>
<gene>
    <name evidence="22" type="ORF">DMC30DRAFT_382205</name>
</gene>
<evidence type="ECO:0000256" key="17">
    <source>
        <dbReference type="ARBA" id="ARBA00023160"/>
    </source>
</evidence>
<dbReference type="Proteomes" id="UP000311382">
    <property type="component" value="Unassembled WGS sequence"/>
</dbReference>
<comment type="subcellular location">
    <subcellularLocation>
        <location evidence="1">Endoplasmic reticulum membrane</location>
        <topology evidence="1">Multi-pass membrane protein</topology>
    </subcellularLocation>
</comment>
<organism evidence="22 23">
    <name type="scientific">Rhodotorula diobovata</name>
    <dbReference type="NCBI Taxonomy" id="5288"/>
    <lineage>
        <taxon>Eukaryota</taxon>
        <taxon>Fungi</taxon>
        <taxon>Dikarya</taxon>
        <taxon>Basidiomycota</taxon>
        <taxon>Pucciniomycotina</taxon>
        <taxon>Microbotryomycetes</taxon>
        <taxon>Sporidiobolales</taxon>
        <taxon>Sporidiobolaceae</taxon>
        <taxon>Rhodotorula</taxon>
    </lineage>
</organism>
<feature type="binding site" evidence="19">
    <location>
        <position position="244"/>
    </location>
    <ligand>
        <name>Zn(2+)</name>
        <dbReference type="ChEBI" id="CHEBI:29105"/>
        <label>1</label>
    </ligand>
</feature>
<keyword evidence="17 18" id="KW-0275">Fatty acid biosynthesis</keyword>
<accession>A0A5C5FM10</accession>
<dbReference type="EC" id="1.-.-.-" evidence="18"/>
<evidence type="ECO:0000256" key="14">
    <source>
        <dbReference type="ARBA" id="ARBA00023004"/>
    </source>
</evidence>
<feature type="binding site" evidence="19">
    <location>
        <position position="321"/>
    </location>
    <ligand>
        <name>Zn(2+)</name>
        <dbReference type="ChEBI" id="CHEBI:29105"/>
        <label>1</label>
    </ligand>
</feature>
<feature type="binding site" evidence="19">
    <location>
        <position position="266"/>
    </location>
    <ligand>
        <name>Zn(2+)</name>
        <dbReference type="ChEBI" id="CHEBI:29105"/>
        <label>1</label>
    </ligand>
</feature>
<keyword evidence="13 18" id="KW-0560">Oxidoreductase</keyword>
<keyword evidence="9 18" id="KW-0256">Endoplasmic reticulum</keyword>
<dbReference type="STRING" id="5288.A0A5C5FM10"/>
<feature type="binding site" evidence="19">
    <location>
        <position position="343"/>
    </location>
    <ligand>
        <name>Zn(2+)</name>
        <dbReference type="ChEBI" id="CHEBI:29105"/>
        <label>1</label>
    </ligand>
</feature>
<evidence type="ECO:0000256" key="9">
    <source>
        <dbReference type="ARBA" id="ARBA00022824"/>
    </source>
</evidence>
<keyword evidence="8 18" id="KW-0479">Metal-binding</keyword>
<keyword evidence="11 19" id="KW-0862">Zinc</keyword>
<dbReference type="PRINTS" id="PR00363">
    <property type="entry name" value="CYTOCHROMEB5"/>
</dbReference>
<evidence type="ECO:0000256" key="6">
    <source>
        <dbReference type="ARBA" id="ARBA00022617"/>
    </source>
</evidence>
<feature type="domain" description="Cytochrome b5 heme-binding" evidence="21">
    <location>
        <begin position="21"/>
        <end position="101"/>
    </location>
</feature>
<dbReference type="InterPro" id="IPR018506">
    <property type="entry name" value="Cyt_B5_heme-BS"/>
</dbReference>
<evidence type="ECO:0000256" key="5">
    <source>
        <dbReference type="ARBA" id="ARBA00022516"/>
    </source>
</evidence>
<feature type="binding site" evidence="19">
    <location>
        <position position="263"/>
    </location>
    <ligand>
        <name>Zn(2+)</name>
        <dbReference type="ChEBI" id="CHEBI:29105"/>
        <label>1</label>
    </ligand>
</feature>
<dbReference type="InterPro" id="IPR001199">
    <property type="entry name" value="Cyt_B5-like_heme/steroid-bd"/>
</dbReference>
<dbReference type="AlphaFoldDB" id="A0A5C5FM10"/>
<feature type="binding site" evidence="19">
    <location>
        <position position="344"/>
    </location>
    <ligand>
        <name>Zn(2+)</name>
        <dbReference type="ChEBI" id="CHEBI:29105"/>
        <label>1</label>
    </ligand>
</feature>
<name>A0A5C5FM10_9BASI</name>
<evidence type="ECO:0000256" key="11">
    <source>
        <dbReference type="ARBA" id="ARBA00022833"/>
    </source>
</evidence>
<dbReference type="GO" id="GO:0080132">
    <property type="term" value="F:fatty acid 2-hydroxylase activity"/>
    <property type="evidence" value="ECO:0007669"/>
    <property type="project" value="InterPro"/>
</dbReference>
<evidence type="ECO:0000313" key="22">
    <source>
        <dbReference type="EMBL" id="TNY17302.1"/>
    </source>
</evidence>
<comment type="similarity">
    <text evidence="4 18">Belongs to the sterol desaturase family. SCS7 subfamily.</text>
</comment>
<comment type="cofactor">
    <cofactor evidence="20">
        <name>Fe cation</name>
        <dbReference type="ChEBI" id="CHEBI:24875"/>
    </cofactor>
</comment>
<keyword evidence="6 20" id="KW-0349">Heme</keyword>
<reference evidence="22 23" key="1">
    <citation type="submission" date="2019-03" db="EMBL/GenBank/DDBJ databases">
        <title>Rhodosporidium diobovatum UCD-FST 08-225 genome sequencing, assembly, and annotation.</title>
        <authorList>
            <person name="Fakankun I.U."/>
            <person name="Fristensky B."/>
            <person name="Levin D.B."/>
        </authorList>
    </citation>
    <scope>NUCLEOTIDE SEQUENCE [LARGE SCALE GENOMIC DNA]</scope>
    <source>
        <strain evidence="22 23">UCD-FST 08-225</strain>
    </source>
</reference>
<evidence type="ECO:0000256" key="8">
    <source>
        <dbReference type="ARBA" id="ARBA00022723"/>
    </source>
</evidence>
<dbReference type="SMART" id="SM01117">
    <property type="entry name" value="Cyt-b5"/>
    <property type="match status" value="1"/>
</dbReference>
<evidence type="ECO:0000256" key="19">
    <source>
        <dbReference type="PIRSR" id="PIRSR005149-1"/>
    </source>
</evidence>
<dbReference type="GO" id="GO:0020037">
    <property type="term" value="F:heme binding"/>
    <property type="evidence" value="ECO:0007669"/>
    <property type="project" value="InterPro"/>
</dbReference>
<dbReference type="PIRSF" id="PIRSF005149">
    <property type="entry name" value="IPC-B_HD"/>
    <property type="match status" value="1"/>
</dbReference>
<dbReference type="EMBL" id="SOZI01000217">
    <property type="protein sequence ID" value="TNY17302.1"/>
    <property type="molecule type" value="Genomic_DNA"/>
</dbReference>
<evidence type="ECO:0000256" key="10">
    <source>
        <dbReference type="ARBA" id="ARBA00022832"/>
    </source>
</evidence>
<comment type="pathway">
    <text evidence="2">Sphingolipid metabolism.</text>
</comment>
<dbReference type="OrthoDB" id="2204368at2759"/>
<keyword evidence="7" id="KW-0812">Transmembrane</keyword>
<keyword evidence="10 18" id="KW-0276">Fatty acid metabolism</keyword>
<dbReference type="Pfam" id="PF04116">
    <property type="entry name" value="FA_hydroxylase"/>
    <property type="match status" value="1"/>
</dbReference>
<dbReference type="PANTHER" id="PTHR12863:SF1">
    <property type="entry name" value="FATTY ACID 2-HYDROXYLASE"/>
    <property type="match status" value="1"/>
</dbReference>
<keyword evidence="15 18" id="KW-0443">Lipid metabolism</keyword>
<evidence type="ECO:0000256" key="20">
    <source>
        <dbReference type="PIRSR" id="PIRSR005149-50"/>
    </source>
</evidence>
<comment type="function">
    <text evidence="18">Ceramide hydroxylase involved in the hydroxylation of sphingolipid-associated very long chain fatty acids. Postulated to hydroxylate the very long chain fatty acid of dihydroceramides and phytoceramides at C-2.</text>
</comment>
<comment type="caution">
    <text evidence="22">The sequence shown here is derived from an EMBL/GenBank/DDBJ whole genome shotgun (WGS) entry which is preliminary data.</text>
</comment>
<dbReference type="InterPro" id="IPR006694">
    <property type="entry name" value="Fatty_acid_hydroxylase"/>
</dbReference>
<feature type="binding site" evidence="19">
    <location>
        <position position="325"/>
    </location>
    <ligand>
        <name>Zn(2+)</name>
        <dbReference type="ChEBI" id="CHEBI:29105"/>
        <label>1</label>
    </ligand>
</feature>
<dbReference type="FunFam" id="3.10.120.10:FF:000007">
    <property type="entry name" value="Sulfite oxidase, mitochondrial"/>
    <property type="match status" value="1"/>
</dbReference>
<dbReference type="Pfam" id="PF00173">
    <property type="entry name" value="Cyt-b5"/>
    <property type="match status" value="1"/>
</dbReference>
<keyword evidence="16 18" id="KW-0472">Membrane</keyword>
<evidence type="ECO:0000256" key="3">
    <source>
        <dbReference type="ARBA" id="ARBA00005189"/>
    </source>
</evidence>
<dbReference type="GO" id="GO:0005789">
    <property type="term" value="C:endoplasmic reticulum membrane"/>
    <property type="evidence" value="ECO:0007669"/>
    <property type="project" value="UniProtKB-SubCell"/>
</dbReference>
<comment type="pathway">
    <text evidence="3">Lipid metabolism.</text>
</comment>
<feature type="binding site" description="axial binding residue" evidence="20">
    <location>
        <position position="56"/>
    </location>
    <ligand>
        <name>heme</name>
        <dbReference type="ChEBI" id="CHEBI:30413"/>
    </ligand>
    <ligandPart>
        <name>Fe</name>
        <dbReference type="ChEBI" id="CHEBI:18248"/>
    </ligandPart>
</feature>
<feature type="binding site" description="axial binding residue" evidence="20">
    <location>
        <position position="83"/>
    </location>
    <ligand>
        <name>heme</name>
        <dbReference type="ChEBI" id="CHEBI:30413"/>
    </ligand>
    <ligandPart>
        <name>Fe</name>
        <dbReference type="ChEBI" id="CHEBI:18248"/>
    </ligandPart>
</feature>
<sequence length="388" mass="44240">MDSSSTTASSTRPSSAPSKRGRIYLRADVAKHNKEGDCWVICNDRIYDVSQFVDDHPGGDDLVLAWAGKDVTAVMQDPVEHSHSDSAFQLLDESYFVGRVGAEESITDPSFEFRDGWSPEDTDNGKDWEKNQFLDLDRPLIMQVWRANFSKAFYLQQVHQPRHLPRPARLFGPAYLEVFTMTSWWVVPLIWLPITAYILRCSLVQQLDAGVSVPHTVARTGLCFLFGNFVWTLLEYGMHRFLFHIDEYLPDHPAALTLHFLLHGIHHYIPMDRLRLVMPPTLFALLQHPFTRLAHNLFPNWMANGIIAGSFAFYVAYDVMHYALHHTKLPEYVKRQKSWHMEHHYKEPELGFGVTSPFWDRVFGTTFATPGKVQPAAAVAAGGAAKTQ</sequence>
<feature type="binding site" evidence="19">
    <location>
        <position position="239"/>
    </location>
    <ligand>
        <name>Zn(2+)</name>
        <dbReference type="ChEBI" id="CHEBI:29105"/>
        <label>1</label>
    </ligand>
</feature>
<keyword evidence="14 18" id="KW-0408">Iron</keyword>
<feature type="binding site" evidence="19">
    <location>
        <position position="267"/>
    </location>
    <ligand>
        <name>Zn(2+)</name>
        <dbReference type="ChEBI" id="CHEBI:29105"/>
        <label>1</label>
    </ligand>
</feature>
<evidence type="ECO:0000256" key="1">
    <source>
        <dbReference type="ARBA" id="ARBA00004477"/>
    </source>
</evidence>
<feature type="binding site" evidence="19">
    <location>
        <position position="340"/>
    </location>
    <ligand>
        <name>Zn(2+)</name>
        <dbReference type="ChEBI" id="CHEBI:29105"/>
        <label>1</label>
    </ligand>
</feature>